<comment type="cofactor">
    <cofactor evidence="1">
        <name>Co(2+)</name>
        <dbReference type="ChEBI" id="CHEBI:48828"/>
    </cofactor>
</comment>
<evidence type="ECO:0000256" key="15">
    <source>
        <dbReference type="ARBA" id="ARBA00076004"/>
    </source>
</evidence>
<dbReference type="RefSeq" id="WP_211799289.1">
    <property type="nucleotide sequence ID" value="NZ_JAGSCS010000001.1"/>
</dbReference>
<evidence type="ECO:0000256" key="9">
    <source>
        <dbReference type="ARBA" id="ARBA00036421"/>
    </source>
</evidence>
<evidence type="ECO:0000256" key="11">
    <source>
        <dbReference type="ARBA" id="ARBA00044252"/>
    </source>
</evidence>
<dbReference type="PANTHER" id="PTHR43501">
    <property type="entry name" value="CYTOSOL NON-SPECIFIC DIPEPTIDASE"/>
    <property type="match status" value="1"/>
</dbReference>
<dbReference type="CDD" id="cd03890">
    <property type="entry name" value="M20_pepD"/>
    <property type="match status" value="1"/>
</dbReference>
<dbReference type="SUPFAM" id="SSF55031">
    <property type="entry name" value="Bacterial exopeptidase dimerisation domain"/>
    <property type="match status" value="1"/>
</dbReference>
<accession>A0A941HNS5</accession>
<organism evidence="19 20">
    <name type="scientific">Proteiniclasticum sediminis</name>
    <dbReference type="NCBI Taxonomy" id="2804028"/>
    <lineage>
        <taxon>Bacteria</taxon>
        <taxon>Bacillati</taxon>
        <taxon>Bacillota</taxon>
        <taxon>Clostridia</taxon>
        <taxon>Eubacteriales</taxon>
        <taxon>Clostridiaceae</taxon>
        <taxon>Proteiniclasticum</taxon>
    </lineage>
</organism>
<evidence type="ECO:0000256" key="10">
    <source>
        <dbReference type="ARBA" id="ARBA00038976"/>
    </source>
</evidence>
<keyword evidence="4" id="KW-0479">Metal-binding</keyword>
<evidence type="ECO:0000256" key="12">
    <source>
        <dbReference type="ARBA" id="ARBA00061423"/>
    </source>
</evidence>
<dbReference type="NCBIfam" id="TIGR01893">
    <property type="entry name" value="aa-his-dipept"/>
    <property type="match status" value="1"/>
</dbReference>
<dbReference type="Proteomes" id="UP000675379">
    <property type="component" value="Unassembled WGS sequence"/>
</dbReference>
<evidence type="ECO:0000256" key="17">
    <source>
        <dbReference type="ARBA" id="ARBA00078074"/>
    </source>
</evidence>
<evidence type="ECO:0000256" key="16">
    <source>
        <dbReference type="ARBA" id="ARBA00077688"/>
    </source>
</evidence>
<evidence type="ECO:0000256" key="6">
    <source>
        <dbReference type="ARBA" id="ARBA00022833"/>
    </source>
</evidence>
<proteinExistence type="inferred from homology"/>
<dbReference type="InterPro" id="IPR002933">
    <property type="entry name" value="Peptidase_M20"/>
</dbReference>
<dbReference type="SUPFAM" id="SSF53187">
    <property type="entry name" value="Zn-dependent exopeptidases"/>
    <property type="match status" value="1"/>
</dbReference>
<dbReference type="InterPro" id="IPR036264">
    <property type="entry name" value="Bact_exopeptidase_dim_dom"/>
</dbReference>
<evidence type="ECO:0000313" key="19">
    <source>
        <dbReference type="EMBL" id="MBR0574766.1"/>
    </source>
</evidence>
<evidence type="ECO:0000256" key="8">
    <source>
        <dbReference type="ARBA" id="ARBA00023285"/>
    </source>
</evidence>
<dbReference type="EMBL" id="JAGSCS010000001">
    <property type="protein sequence ID" value="MBR0574766.1"/>
    <property type="molecule type" value="Genomic_DNA"/>
</dbReference>
<evidence type="ECO:0000256" key="13">
    <source>
        <dbReference type="ARBA" id="ARBA00071271"/>
    </source>
</evidence>
<evidence type="ECO:0000259" key="18">
    <source>
        <dbReference type="Pfam" id="PF07687"/>
    </source>
</evidence>
<evidence type="ECO:0000256" key="1">
    <source>
        <dbReference type="ARBA" id="ARBA00001941"/>
    </source>
</evidence>
<evidence type="ECO:0000313" key="20">
    <source>
        <dbReference type="Proteomes" id="UP000675379"/>
    </source>
</evidence>
<evidence type="ECO:0000256" key="2">
    <source>
        <dbReference type="ARBA" id="ARBA00001947"/>
    </source>
</evidence>
<dbReference type="InterPro" id="IPR011650">
    <property type="entry name" value="Peptidase_M20_dimer"/>
</dbReference>
<dbReference type="InterPro" id="IPR001160">
    <property type="entry name" value="Peptidase_M20C"/>
</dbReference>
<dbReference type="GO" id="GO:0005829">
    <property type="term" value="C:cytosol"/>
    <property type="evidence" value="ECO:0007669"/>
    <property type="project" value="TreeGrafter"/>
</dbReference>
<comment type="caution">
    <text evidence="19">The sequence shown here is derived from an EMBL/GenBank/DDBJ whole genome shotgun (WGS) entry which is preliminary data.</text>
</comment>
<comment type="cofactor">
    <cofactor evidence="2">
        <name>Zn(2+)</name>
        <dbReference type="ChEBI" id="CHEBI:29105"/>
    </cofactor>
</comment>
<keyword evidence="20" id="KW-1185">Reference proteome</keyword>
<comment type="similarity">
    <text evidence="12">Belongs to the peptidase M20C family.</text>
</comment>
<dbReference type="Pfam" id="PF07687">
    <property type="entry name" value="M20_dimer"/>
    <property type="match status" value="1"/>
</dbReference>
<gene>
    <name evidence="19" type="ORF">KCG48_00285</name>
</gene>
<dbReference type="PIRSF" id="PIRSF016599">
    <property type="entry name" value="Xaa-His_dipept"/>
    <property type="match status" value="1"/>
</dbReference>
<comment type="catalytic activity">
    <reaction evidence="9">
        <text>Hydrolysis of dipeptides, preferentially hydrophobic dipeptides including prolyl amino acids.</text>
        <dbReference type="EC" id="3.4.13.18"/>
    </reaction>
</comment>
<dbReference type="GO" id="GO:0046872">
    <property type="term" value="F:metal ion binding"/>
    <property type="evidence" value="ECO:0007669"/>
    <property type="project" value="UniProtKB-KW"/>
</dbReference>
<dbReference type="PRINTS" id="PR00934">
    <property type="entry name" value="XHISDIPTASE"/>
</dbReference>
<keyword evidence="8" id="KW-0170">Cobalt</keyword>
<sequence length="481" mass="52161">MGVLSNHEPKNVLKFFEELCQIPHGSGNEKAVSDYLKAFALERGLSVVQDEVLNILIKKPGTPGYESSPPVILQGHMDMVEEKNADTDHVFGQDPLKLRLLGDDLYATGTTLGADNGIAVAYALAILDAQDLAHPPLEVLITVEEETGMLGASSVDGRLFAGKRLVNIDSEEEGAFLVSCAGGARQTVKLPLTRQTPSGEAFELKVRGLKGGHSGMDIIKERGNSIVLLGRALMLLRRNFDFTLASISGGSKNNAIPREAQAVILLTSSAEGLAEKVNSIGKILGREIETQDENFALNLEEANMPDTAFDAATTQSVLELLNLLPNGVVSMSQDIPGLVETSLNLGVLHEKEEILHFDFAVRSSVGSRKEMLLDKVQILGEKYGAEVVTTSSYPEWTYAKESPLREMFVKKFEEMYGHAPKIEAIHAGLECGILAGRIPGLDMISLGPNLYDVHTPNEHMNLESVRNVYGFLLEVLASLKS</sequence>
<evidence type="ECO:0000256" key="4">
    <source>
        <dbReference type="ARBA" id="ARBA00022723"/>
    </source>
</evidence>
<dbReference type="Gene3D" id="3.40.630.10">
    <property type="entry name" value="Zn peptidases"/>
    <property type="match status" value="2"/>
</dbReference>
<evidence type="ECO:0000256" key="5">
    <source>
        <dbReference type="ARBA" id="ARBA00022801"/>
    </source>
</evidence>
<evidence type="ECO:0000256" key="7">
    <source>
        <dbReference type="ARBA" id="ARBA00023049"/>
    </source>
</evidence>
<evidence type="ECO:0000256" key="3">
    <source>
        <dbReference type="ARBA" id="ARBA00022670"/>
    </source>
</evidence>
<keyword evidence="7" id="KW-0482">Metalloprotease</keyword>
<dbReference type="PANTHER" id="PTHR43501:SF1">
    <property type="entry name" value="CYTOSOL NON-SPECIFIC DIPEPTIDASE"/>
    <property type="match status" value="1"/>
</dbReference>
<dbReference type="GO" id="GO:0070573">
    <property type="term" value="F:metallodipeptidase activity"/>
    <property type="evidence" value="ECO:0007669"/>
    <property type="project" value="TreeGrafter"/>
</dbReference>
<reference evidence="19" key="1">
    <citation type="submission" date="2021-04" db="EMBL/GenBank/DDBJ databases">
        <title>Proteiniclasticum sedimins sp. nov., an obligate anaerobic bacterium isolated from anaerobic sludge.</title>
        <authorList>
            <person name="Liu J."/>
        </authorList>
    </citation>
    <scope>NUCLEOTIDE SEQUENCE</scope>
    <source>
        <strain evidence="19">BAD-10</strain>
    </source>
</reference>
<feature type="domain" description="Peptidase M20 dimerisation" evidence="18">
    <location>
        <begin position="206"/>
        <end position="277"/>
    </location>
</feature>
<keyword evidence="3" id="KW-0645">Protease</keyword>
<dbReference type="GO" id="GO:0006508">
    <property type="term" value="P:proteolysis"/>
    <property type="evidence" value="ECO:0007669"/>
    <property type="project" value="UniProtKB-KW"/>
</dbReference>
<evidence type="ECO:0000256" key="14">
    <source>
        <dbReference type="ARBA" id="ARBA00075285"/>
    </source>
</evidence>
<dbReference type="AlphaFoldDB" id="A0A941HNS5"/>
<keyword evidence="6" id="KW-0862">Zinc</keyword>
<dbReference type="EC" id="3.4.13.18" evidence="10"/>
<protein>
    <recommendedName>
        <fullName evidence="13">Cytosol non-specific dipeptidase</fullName>
        <ecNumber evidence="10">3.4.13.18</ecNumber>
    </recommendedName>
    <alternativeName>
        <fullName evidence="16">Aminoacyl-histidine dipeptidase</fullName>
    </alternativeName>
    <alternativeName>
        <fullName evidence="15">Beta-alanyl-histidine dipeptidase</fullName>
    </alternativeName>
    <alternativeName>
        <fullName evidence="14">Carnosinase</fullName>
    </alternativeName>
    <alternativeName>
        <fullName evidence="11">Peptidase D</fullName>
    </alternativeName>
    <alternativeName>
        <fullName evidence="17">Xaa-His dipeptidase</fullName>
    </alternativeName>
</protein>
<keyword evidence="5" id="KW-0378">Hydrolase</keyword>
<dbReference type="FunFam" id="3.40.630.10:FF:000015">
    <property type="entry name" value="Aminoacyl-histidine dipeptidase PepD"/>
    <property type="match status" value="1"/>
</dbReference>
<dbReference type="Pfam" id="PF01546">
    <property type="entry name" value="Peptidase_M20"/>
    <property type="match status" value="1"/>
</dbReference>
<dbReference type="FunFam" id="3.40.630.10:FF:000072">
    <property type="entry name" value="Aminoacyl-histidine dipeptidase"/>
    <property type="match status" value="1"/>
</dbReference>
<name>A0A941HNS5_9CLOT</name>